<sequence length="221" mass="25549">MKKYAALLKRTKLFSGVGENDILSMLHCLNAQVREYNKGEYAFRQGEYIRSLMILAVGRLHIQKEDYWGNLNILNEIRPGEMFGEAYIVPNSGTLMNDVVAIEESVVLFFDIDRILTVCPSACPFHTQLIKNIFYTISDKNKSLVQKISYMSQRSTREKLLSYLSDEAKRHNSNSFSIPFNRQQLADFLSVDRSAMSNELSKLRNEGMLDFHKNEFTLREL</sequence>
<dbReference type="PROSITE" id="PS50042">
    <property type="entry name" value="CNMP_BINDING_3"/>
    <property type="match status" value="1"/>
</dbReference>
<feature type="domain" description="Cyclic nucleotide-binding" evidence="4">
    <location>
        <begin position="13"/>
        <end position="114"/>
    </location>
</feature>
<dbReference type="STRING" id="246199.CUS_4688"/>
<keyword evidence="2" id="KW-0238">DNA-binding</keyword>
<dbReference type="Gene3D" id="2.60.120.10">
    <property type="entry name" value="Jelly Rolls"/>
    <property type="match status" value="1"/>
</dbReference>
<dbReference type="SUPFAM" id="SSF51206">
    <property type="entry name" value="cAMP-binding domain-like"/>
    <property type="match status" value="1"/>
</dbReference>
<dbReference type="RefSeq" id="WP_002851670.1">
    <property type="nucleotide sequence ID" value="NZ_ADKM02000113.1"/>
</dbReference>
<organism evidence="6 7">
    <name type="scientific">Ruminococcus albus 8</name>
    <dbReference type="NCBI Taxonomy" id="246199"/>
    <lineage>
        <taxon>Bacteria</taxon>
        <taxon>Bacillati</taxon>
        <taxon>Bacillota</taxon>
        <taxon>Clostridia</taxon>
        <taxon>Eubacteriales</taxon>
        <taxon>Oscillospiraceae</taxon>
        <taxon>Ruminococcus</taxon>
    </lineage>
</organism>
<dbReference type="InterPro" id="IPR000595">
    <property type="entry name" value="cNMP-bd_dom"/>
</dbReference>
<evidence type="ECO:0000259" key="5">
    <source>
        <dbReference type="PROSITE" id="PS51063"/>
    </source>
</evidence>
<dbReference type="OrthoDB" id="9774616at2"/>
<keyword evidence="7" id="KW-1185">Reference proteome</keyword>
<dbReference type="Proteomes" id="UP000004259">
    <property type="component" value="Unassembled WGS sequence"/>
</dbReference>
<evidence type="ECO:0000313" key="6">
    <source>
        <dbReference type="EMBL" id="EGC02035.1"/>
    </source>
</evidence>
<keyword evidence="3" id="KW-0804">Transcription</keyword>
<name>E9SFB0_RUMAL</name>
<dbReference type="InterPro" id="IPR036390">
    <property type="entry name" value="WH_DNA-bd_sf"/>
</dbReference>
<keyword evidence="1" id="KW-0805">Transcription regulation</keyword>
<dbReference type="Pfam" id="PF13545">
    <property type="entry name" value="HTH_Crp_2"/>
    <property type="match status" value="1"/>
</dbReference>
<dbReference type="SUPFAM" id="SSF46785">
    <property type="entry name" value="Winged helix' DNA-binding domain"/>
    <property type="match status" value="1"/>
</dbReference>
<evidence type="ECO:0000256" key="1">
    <source>
        <dbReference type="ARBA" id="ARBA00023015"/>
    </source>
</evidence>
<dbReference type="eggNOG" id="COG0664">
    <property type="taxonomic scope" value="Bacteria"/>
</dbReference>
<proteinExistence type="predicted"/>
<dbReference type="InterPro" id="IPR018490">
    <property type="entry name" value="cNMP-bd_dom_sf"/>
</dbReference>
<evidence type="ECO:0000256" key="2">
    <source>
        <dbReference type="ARBA" id="ARBA00023125"/>
    </source>
</evidence>
<dbReference type="GO" id="GO:0003677">
    <property type="term" value="F:DNA binding"/>
    <property type="evidence" value="ECO:0007669"/>
    <property type="project" value="UniProtKB-KW"/>
</dbReference>
<feature type="domain" description="HTH crp-type" evidence="5">
    <location>
        <begin position="154"/>
        <end position="221"/>
    </location>
</feature>
<gene>
    <name evidence="6" type="ORF">CUS_4688</name>
</gene>
<dbReference type="PROSITE" id="PS51063">
    <property type="entry name" value="HTH_CRP_2"/>
    <property type="match status" value="1"/>
</dbReference>
<dbReference type="InterPro" id="IPR014710">
    <property type="entry name" value="RmlC-like_jellyroll"/>
</dbReference>
<dbReference type="CDD" id="cd00038">
    <property type="entry name" value="CAP_ED"/>
    <property type="match status" value="1"/>
</dbReference>
<dbReference type="AlphaFoldDB" id="E9SFB0"/>
<accession>E9SFB0</accession>
<dbReference type="Pfam" id="PF00027">
    <property type="entry name" value="cNMP_binding"/>
    <property type="match status" value="1"/>
</dbReference>
<evidence type="ECO:0000259" key="4">
    <source>
        <dbReference type="PROSITE" id="PS50042"/>
    </source>
</evidence>
<evidence type="ECO:0000256" key="3">
    <source>
        <dbReference type="ARBA" id="ARBA00023163"/>
    </source>
</evidence>
<evidence type="ECO:0000313" key="7">
    <source>
        <dbReference type="Proteomes" id="UP000004259"/>
    </source>
</evidence>
<comment type="caution">
    <text evidence="6">The sequence shown here is derived from an EMBL/GenBank/DDBJ whole genome shotgun (WGS) entry which is preliminary data.</text>
</comment>
<dbReference type="EMBL" id="ADKM02000113">
    <property type="protein sequence ID" value="EGC02035.1"/>
    <property type="molecule type" value="Genomic_DNA"/>
</dbReference>
<dbReference type="GO" id="GO:0006355">
    <property type="term" value="P:regulation of DNA-templated transcription"/>
    <property type="evidence" value="ECO:0007669"/>
    <property type="project" value="InterPro"/>
</dbReference>
<dbReference type="InterPro" id="IPR012318">
    <property type="entry name" value="HTH_CRP"/>
</dbReference>
<protein>
    <submittedName>
        <fullName evidence="6">Cyclic nucleotide-binding domain protein</fullName>
    </submittedName>
</protein>
<reference evidence="6 7" key="1">
    <citation type="submission" date="2011-02" db="EMBL/GenBank/DDBJ databases">
        <authorList>
            <person name="Nelson K.E."/>
            <person name="Sutton G."/>
            <person name="Torralba M."/>
            <person name="Durkin S."/>
            <person name="Harkins D."/>
            <person name="Montgomery R."/>
            <person name="Ziemer C."/>
            <person name="Klaassens E."/>
            <person name="Ocuiv P."/>
            <person name="Morrison M."/>
        </authorList>
    </citation>
    <scope>NUCLEOTIDE SEQUENCE [LARGE SCALE GENOMIC DNA]</scope>
    <source>
        <strain evidence="6 7">8</strain>
    </source>
</reference>